<evidence type="ECO:0000256" key="2">
    <source>
        <dbReference type="ARBA" id="ARBA00006679"/>
    </source>
</evidence>
<dbReference type="AlphaFoldDB" id="A0A7H0H3A7"/>
<dbReference type="PANTHER" id="PTHR33452">
    <property type="entry name" value="OXIDOREDUCTASE CATD-RELATED"/>
    <property type="match status" value="1"/>
</dbReference>
<dbReference type="Proteomes" id="UP000516117">
    <property type="component" value="Chromosome"/>
</dbReference>
<evidence type="ECO:0000313" key="8">
    <source>
        <dbReference type="EMBL" id="QNP55023.1"/>
    </source>
</evidence>
<dbReference type="Pfam" id="PF07681">
    <property type="entry name" value="DoxX"/>
    <property type="match status" value="1"/>
</dbReference>
<evidence type="ECO:0000313" key="9">
    <source>
        <dbReference type="Proteomes" id="UP000516117"/>
    </source>
</evidence>
<keyword evidence="3" id="KW-1003">Cell membrane</keyword>
<dbReference type="EMBL" id="CP060789">
    <property type="protein sequence ID" value="QNP55023.1"/>
    <property type="molecule type" value="Genomic_DNA"/>
</dbReference>
<evidence type="ECO:0000256" key="4">
    <source>
        <dbReference type="ARBA" id="ARBA00022692"/>
    </source>
</evidence>
<keyword evidence="9" id="KW-1185">Reference proteome</keyword>
<feature type="transmembrane region" description="Helical" evidence="7">
    <location>
        <begin position="12"/>
        <end position="30"/>
    </location>
</feature>
<comment type="subcellular location">
    <subcellularLocation>
        <location evidence="1">Cell membrane</location>
        <topology evidence="1">Multi-pass membrane protein</topology>
    </subcellularLocation>
</comment>
<comment type="similarity">
    <text evidence="2">Belongs to the DoxX family.</text>
</comment>
<organism evidence="8 9">
    <name type="scientific">Tessaracoccus defluvii</name>
    <dbReference type="NCBI Taxonomy" id="1285901"/>
    <lineage>
        <taxon>Bacteria</taxon>
        <taxon>Bacillati</taxon>
        <taxon>Actinomycetota</taxon>
        <taxon>Actinomycetes</taxon>
        <taxon>Propionibacteriales</taxon>
        <taxon>Propionibacteriaceae</taxon>
        <taxon>Tessaracoccus</taxon>
    </lineage>
</organism>
<feature type="transmembrane region" description="Helical" evidence="7">
    <location>
        <begin position="64"/>
        <end position="86"/>
    </location>
</feature>
<evidence type="ECO:0000256" key="5">
    <source>
        <dbReference type="ARBA" id="ARBA00022989"/>
    </source>
</evidence>
<evidence type="ECO:0000256" key="1">
    <source>
        <dbReference type="ARBA" id="ARBA00004651"/>
    </source>
</evidence>
<keyword evidence="4 7" id="KW-0812">Transmembrane</keyword>
<dbReference type="GO" id="GO:0005886">
    <property type="term" value="C:plasma membrane"/>
    <property type="evidence" value="ECO:0007669"/>
    <property type="project" value="UniProtKB-SubCell"/>
</dbReference>
<evidence type="ECO:0000256" key="3">
    <source>
        <dbReference type="ARBA" id="ARBA00022475"/>
    </source>
</evidence>
<keyword evidence="5 7" id="KW-1133">Transmembrane helix</keyword>
<sequence length="149" mass="15438">MEAFLRVVRDIALLLARIVAGAALVLHGWTRWQVTGLEAQVEIIEAAGLPSAQALALATVVFEIGGGVLLVFGLGTPIIGLGMVVLNMTIALTVRSDAGFALSDGGWEYNAAQAALGLVFLAFGSGRAGLDHLFVRPSGETDQLIEAPA</sequence>
<dbReference type="PANTHER" id="PTHR33452:SF1">
    <property type="entry name" value="INNER MEMBRANE PROTEIN YPHA-RELATED"/>
    <property type="match status" value="1"/>
</dbReference>
<dbReference type="InterPro" id="IPR051907">
    <property type="entry name" value="DoxX-like_oxidoreductase"/>
</dbReference>
<evidence type="ECO:0000256" key="7">
    <source>
        <dbReference type="SAM" id="Phobius"/>
    </source>
</evidence>
<dbReference type="RefSeq" id="WP_187720159.1">
    <property type="nucleotide sequence ID" value="NZ_BAABBL010000004.1"/>
</dbReference>
<keyword evidence="6 7" id="KW-0472">Membrane</keyword>
<dbReference type="InterPro" id="IPR032808">
    <property type="entry name" value="DoxX"/>
</dbReference>
<proteinExistence type="inferred from homology"/>
<accession>A0A7H0H3A7</accession>
<protein>
    <submittedName>
        <fullName evidence="8">DoxX family protein</fullName>
    </submittedName>
</protein>
<gene>
    <name evidence="8" type="ORF">H9L22_12165</name>
</gene>
<dbReference type="KEGG" id="tdf:H9L22_12165"/>
<name>A0A7H0H3A7_9ACTN</name>
<evidence type="ECO:0000256" key="6">
    <source>
        <dbReference type="ARBA" id="ARBA00023136"/>
    </source>
</evidence>
<reference evidence="8 9" key="1">
    <citation type="submission" date="2020-08" db="EMBL/GenBank/DDBJ databases">
        <title>Genome sequence of Tessaracoccus defluvii JCM 17540T.</title>
        <authorList>
            <person name="Hyun D.-W."/>
            <person name="Bae J.-W."/>
        </authorList>
    </citation>
    <scope>NUCLEOTIDE SEQUENCE [LARGE SCALE GENOMIC DNA]</scope>
    <source>
        <strain evidence="8 9">JCM 17540</strain>
    </source>
</reference>